<dbReference type="SMART" id="SM00934">
    <property type="entry name" value="OMPdecase"/>
    <property type="match status" value="1"/>
</dbReference>
<dbReference type="Pfam" id="PF00215">
    <property type="entry name" value="OMPdecase"/>
    <property type="match status" value="1"/>
</dbReference>
<dbReference type="GO" id="GO:0006207">
    <property type="term" value="P:'de novo' pyrimidine nucleobase biosynthetic process"/>
    <property type="evidence" value="ECO:0007669"/>
    <property type="project" value="InterPro"/>
</dbReference>
<dbReference type="Gene3D" id="3.20.20.70">
    <property type="entry name" value="Aldolase class I"/>
    <property type="match status" value="1"/>
</dbReference>
<evidence type="ECO:0000256" key="3">
    <source>
        <dbReference type="ARBA" id="ARBA00006350"/>
    </source>
</evidence>
<dbReference type="PANTHER" id="PTHR35039:SF3">
    <property type="entry name" value="3-KETO-L-GULONATE-6-PHOSPHATE DECARBOXYLASE SGBH-RELATED"/>
    <property type="match status" value="1"/>
</dbReference>
<evidence type="ECO:0000256" key="5">
    <source>
        <dbReference type="ARBA" id="ARBA00023239"/>
    </source>
</evidence>
<dbReference type="InterPro" id="IPR041710">
    <property type="entry name" value="HPS/KGPDC"/>
</dbReference>
<dbReference type="SUPFAM" id="SSF51366">
    <property type="entry name" value="Ribulose-phoshate binding barrel"/>
    <property type="match status" value="1"/>
</dbReference>
<dbReference type="PANTHER" id="PTHR35039">
    <property type="entry name" value="3-KETO-L-GULONATE-6-PHOSPHATE DECARBOXYLASE SGBH-RELATED"/>
    <property type="match status" value="1"/>
</dbReference>
<dbReference type="EC" id="4.1.2.43" evidence="4"/>
<proteinExistence type="inferred from homology"/>
<accession>A0A9D2W0A7</accession>
<reference evidence="8" key="2">
    <citation type="submission" date="2021-09" db="EMBL/GenBank/DDBJ databases">
        <authorList>
            <person name="Gilroy R."/>
        </authorList>
    </citation>
    <scope>NUCLEOTIDE SEQUENCE</scope>
    <source>
        <strain evidence="8">USAMLcec4-12693</strain>
    </source>
</reference>
<sequence length="212" mass="22965">MKLQIALDDISMEAAMELLGKVKEYADIAEVGTPFLMEYGMEAVRRIHAGFPGLSILCDGKIMDAGGYEAELAFRAGADYVTVLAVTDDRTILDVAAAAKKYGKKTVADMICVENLKERSRQLEELGVDVIAVHTGVDQQAAGRTPLQDLKELRSAVTCAQIAVAGGIRLDTLDAYLEYEPEIIIVGGGIVHAEDPAGETKKLAEKIRERKR</sequence>
<evidence type="ECO:0000256" key="1">
    <source>
        <dbReference type="ARBA" id="ARBA00000718"/>
    </source>
</evidence>
<comment type="catalytic activity">
    <reaction evidence="1">
        <text>D-ribulose 5-phosphate + formaldehyde = D-arabino-hex-3-ulose 6-phosphate</text>
        <dbReference type="Rhea" id="RHEA:25201"/>
        <dbReference type="ChEBI" id="CHEBI:16842"/>
        <dbReference type="ChEBI" id="CHEBI:58121"/>
        <dbReference type="ChEBI" id="CHEBI:58542"/>
        <dbReference type="EC" id="4.1.2.43"/>
    </reaction>
</comment>
<dbReference type="RefSeq" id="WP_277239209.1">
    <property type="nucleotide sequence ID" value="NZ_CALWFG010000082.1"/>
</dbReference>
<name>A0A9D2W0A7_9FIRM</name>
<protein>
    <recommendedName>
        <fullName evidence="4">3-hexulose-6-phosphate synthase</fullName>
        <ecNumber evidence="4">4.1.2.43</ecNumber>
    </recommendedName>
</protein>
<reference evidence="8" key="1">
    <citation type="journal article" date="2021" name="PeerJ">
        <title>Extensive microbial diversity within the chicken gut microbiome revealed by metagenomics and culture.</title>
        <authorList>
            <person name="Gilroy R."/>
            <person name="Ravi A."/>
            <person name="Getino M."/>
            <person name="Pursley I."/>
            <person name="Horton D.L."/>
            <person name="Alikhan N.F."/>
            <person name="Baker D."/>
            <person name="Gharbi K."/>
            <person name="Hall N."/>
            <person name="Watson M."/>
            <person name="Adriaenssens E.M."/>
            <person name="Foster-Nyarko E."/>
            <person name="Jarju S."/>
            <person name="Secka A."/>
            <person name="Antonio M."/>
            <person name="Oren A."/>
            <person name="Chaudhuri R.R."/>
            <person name="La Ragione R."/>
            <person name="Hildebrand F."/>
            <person name="Pallen M.J."/>
        </authorList>
    </citation>
    <scope>NUCLEOTIDE SEQUENCE</scope>
    <source>
        <strain evidence="8">USAMLcec4-12693</strain>
    </source>
</reference>
<evidence type="ECO:0000313" key="9">
    <source>
        <dbReference type="Proteomes" id="UP000813420"/>
    </source>
</evidence>
<dbReference type="InterPro" id="IPR013785">
    <property type="entry name" value="Aldolase_TIM"/>
</dbReference>
<comment type="similarity">
    <text evidence="3">Belongs to the HPS/KGPDC family. HPS subfamily.</text>
</comment>
<comment type="pathway">
    <text evidence="2">One-carbon metabolism; formaldehyde assimilation via RuMP pathway; D-fructose 6-phosphate from D-ribulose 5-phosphate and formaldehyde: step 1/2.</text>
</comment>
<evidence type="ECO:0000313" key="8">
    <source>
        <dbReference type="EMBL" id="HJH50841.1"/>
    </source>
</evidence>
<dbReference type="Proteomes" id="UP000813420">
    <property type="component" value="Unassembled WGS sequence"/>
</dbReference>
<organism evidence="8 9">
    <name type="scientific">Merdimonas faecis</name>
    <dbReference type="NCBI Taxonomy" id="1653435"/>
    <lineage>
        <taxon>Bacteria</taxon>
        <taxon>Bacillati</taxon>
        <taxon>Bacillota</taxon>
        <taxon>Clostridia</taxon>
        <taxon>Lachnospirales</taxon>
        <taxon>Lachnospiraceae</taxon>
        <taxon>Merdimonas</taxon>
    </lineage>
</organism>
<dbReference type="AlphaFoldDB" id="A0A9D2W0A7"/>
<dbReference type="CDD" id="cd04726">
    <property type="entry name" value="KGPDC_HPS"/>
    <property type="match status" value="1"/>
</dbReference>
<evidence type="ECO:0000256" key="4">
    <source>
        <dbReference type="ARBA" id="ARBA00012890"/>
    </source>
</evidence>
<evidence type="ECO:0000256" key="2">
    <source>
        <dbReference type="ARBA" id="ARBA00005014"/>
    </source>
</evidence>
<dbReference type="InterPro" id="IPR001754">
    <property type="entry name" value="OMPdeCOase_dom"/>
</dbReference>
<keyword evidence="6" id="KW-0119">Carbohydrate metabolism</keyword>
<keyword evidence="5 8" id="KW-0456">Lyase</keyword>
<dbReference type="NCBIfam" id="TIGR03128">
    <property type="entry name" value="RuMP_HxlA"/>
    <property type="match status" value="1"/>
</dbReference>
<dbReference type="EMBL" id="DYXE01000089">
    <property type="protein sequence ID" value="HJH50841.1"/>
    <property type="molecule type" value="Genomic_DNA"/>
</dbReference>
<dbReference type="GO" id="GO:0019854">
    <property type="term" value="P:L-ascorbic acid catabolic process"/>
    <property type="evidence" value="ECO:0007669"/>
    <property type="project" value="TreeGrafter"/>
</dbReference>
<dbReference type="InterPro" id="IPR011060">
    <property type="entry name" value="RibuloseP-bd_barrel"/>
</dbReference>
<dbReference type="GO" id="GO:0033982">
    <property type="term" value="F:3-dehydro-L-gulonate-6-phosphate decarboxylase activity"/>
    <property type="evidence" value="ECO:0007669"/>
    <property type="project" value="TreeGrafter"/>
</dbReference>
<dbReference type="GO" id="GO:0043801">
    <property type="term" value="F:hexulose-6-phosphate synthase activity"/>
    <property type="evidence" value="ECO:0007669"/>
    <property type="project" value="UniProtKB-EC"/>
</dbReference>
<evidence type="ECO:0000256" key="6">
    <source>
        <dbReference type="ARBA" id="ARBA00023277"/>
    </source>
</evidence>
<gene>
    <name evidence="8" type="primary">hxlA</name>
    <name evidence="8" type="ORF">K8V39_11355</name>
</gene>
<evidence type="ECO:0000259" key="7">
    <source>
        <dbReference type="SMART" id="SM00934"/>
    </source>
</evidence>
<dbReference type="InterPro" id="IPR017553">
    <property type="entry name" value="3-hexulose-6-phosphate_synth"/>
</dbReference>
<feature type="domain" description="Orotidine 5'-phosphate decarboxylase" evidence="7">
    <location>
        <begin position="2"/>
        <end position="203"/>
    </location>
</feature>
<dbReference type="FunFam" id="3.20.20.70:FF:000022">
    <property type="entry name" value="3-keto-L-gulonate-6-phosphate decarboxylase UlaD"/>
    <property type="match status" value="1"/>
</dbReference>
<dbReference type="GO" id="GO:0004590">
    <property type="term" value="F:orotidine-5'-phosphate decarboxylase activity"/>
    <property type="evidence" value="ECO:0007669"/>
    <property type="project" value="InterPro"/>
</dbReference>
<comment type="caution">
    <text evidence="8">The sequence shown here is derived from an EMBL/GenBank/DDBJ whole genome shotgun (WGS) entry which is preliminary data.</text>
</comment>